<evidence type="ECO:0000313" key="5">
    <source>
        <dbReference type="Proteomes" id="UP001168877"/>
    </source>
</evidence>
<dbReference type="InterPro" id="IPR019448">
    <property type="entry name" value="NT-C2"/>
</dbReference>
<name>A0AA39VRB8_ACESA</name>
<reference evidence="4" key="1">
    <citation type="journal article" date="2022" name="Plant J.">
        <title>Strategies of tolerance reflected in two North American maple genomes.</title>
        <authorList>
            <person name="McEvoy S.L."/>
            <person name="Sezen U.U."/>
            <person name="Trouern-Trend A."/>
            <person name="McMahon S.M."/>
            <person name="Schaberg P.G."/>
            <person name="Yang J."/>
            <person name="Wegrzyn J.L."/>
            <person name="Swenson N.G."/>
        </authorList>
    </citation>
    <scope>NUCLEOTIDE SEQUENCE</scope>
    <source>
        <strain evidence="4">NS2018</strain>
    </source>
</reference>
<protein>
    <recommendedName>
        <fullName evidence="3">C2 NT-type domain-containing protein</fullName>
    </recommendedName>
</protein>
<comment type="caution">
    <text evidence="4">The sequence shown here is derived from an EMBL/GenBank/DDBJ whole genome shotgun (WGS) entry which is preliminary data.</text>
</comment>
<dbReference type="AlphaFoldDB" id="A0AA39VRB8"/>
<proteinExistence type="predicted"/>
<dbReference type="PANTHER" id="PTHR34452:SF14">
    <property type="entry name" value="MYOSIN HEAVY CHAIN, MUSCLE"/>
    <property type="match status" value="1"/>
</dbReference>
<feature type="coiled-coil region" evidence="1">
    <location>
        <begin position="841"/>
        <end position="875"/>
    </location>
</feature>
<dbReference type="Pfam" id="PF10358">
    <property type="entry name" value="NT-C2"/>
    <property type="match status" value="1"/>
</dbReference>
<reference evidence="4" key="2">
    <citation type="submission" date="2023-06" db="EMBL/GenBank/DDBJ databases">
        <authorList>
            <person name="Swenson N.G."/>
            <person name="Wegrzyn J.L."/>
            <person name="Mcevoy S.L."/>
        </authorList>
    </citation>
    <scope>NUCLEOTIDE SEQUENCE</scope>
    <source>
        <strain evidence="4">NS2018</strain>
        <tissue evidence="4">Leaf</tissue>
    </source>
</reference>
<feature type="coiled-coil region" evidence="1">
    <location>
        <begin position="336"/>
        <end position="805"/>
    </location>
</feature>
<evidence type="ECO:0000313" key="4">
    <source>
        <dbReference type="EMBL" id="KAK0595614.1"/>
    </source>
</evidence>
<evidence type="ECO:0000256" key="2">
    <source>
        <dbReference type="SAM" id="MobiDB-lite"/>
    </source>
</evidence>
<dbReference type="PANTHER" id="PTHR34452">
    <property type="entry name" value="MYOSIN HEAVY CHAIN-RELATED PROTEIN"/>
    <property type="match status" value="1"/>
</dbReference>
<sequence>MLEDDGFDLGLGDGVGGDGAGFDGSRDGGSDGLFMKIQEMDLKQTNMFKWRNDKNKIKAVFKLQFQATQVPRLKKSAVMLSLVPEDAGKPTVKLEKVAVQDGTCIWENPLYEMVKLIRETKTGKIKEKIYHFIVSTGSSKSGSLGEASIDFADFAAETEPLTVTLPLKFANSGAILHVTIQRVEGVNDQRDIEENGDMSLSQVTILKNQQSNYKTDGNEQDFAENGHLDIAASQNGEQIDSFEASIGSRTTLASCWDIGSEQNTQQDPDSLHTPYRRNSMPQRGTVGAVTNKNHAHRRTNTDWSVGSASDGSLFDSTNSPEDNLPREWQKGSDGSVEKLRNEMAMMMRQAELTEIELQSLRKQIMKENKRAQDQTRQVIRLSEERDSLRTECKQLRRQKSIDDAAVESQLQSEIDHLKAIQEEIRQELNHEKEMKTNLQLQLQKTQDSNSELMLAVEDLNEILEQKNREIETSKSAEGEHQLALKELAKEIDMLRQKVGDRDEEIEFFSKHTEELEMHMEQLTEGNEVLKQENSHLSSKLEQKQLESIKTCNESSESLATIKELESQVERLEEKMKQQSQDYSESVIAINELESQVKRLKQELEKQAQEFEDDLDAVTRAKTEQEQRAIRAEEVLRKTRWKNAVTAERLQEEFKRLSVDMASKLDENDKLAMNAHAEANELRMQKKELEELLVKSKDELDLMKDQIEEMSLELDDKSKQLECAQKSEEQKLETFAMEVQMLKTEIQKLKMERNNFSEQAEQRDDTEQILSIGETAMLVERWNKERNDFEKKIALAKKEAEKAHEELISMRFLRDENKMMVGNLQSEVEKLKVQHCELKNRLIEVELEKDNLRKQVFRLKDELQKKKEEITSIEKEFENYGITEVQMTSSLMGKLRLLKEHLKLNEVALETSANSGSVRGKNLSIKTEEQESIIEQVKIAPVHGYKHTNRKEETCSGKKLNVPTSHASDAGNLTELLSEVTLLKEKNKRMETELKEMEERYSEISLKFAEVEGERQKLVMTVRNLKNGKKN</sequence>
<feature type="compositionally biased region" description="Basic and acidic residues" evidence="2">
    <location>
        <begin position="323"/>
        <end position="333"/>
    </location>
</feature>
<feature type="region of interest" description="Disordered" evidence="2">
    <location>
        <begin position="260"/>
        <end position="333"/>
    </location>
</feature>
<dbReference type="Proteomes" id="UP001168877">
    <property type="component" value="Unassembled WGS sequence"/>
</dbReference>
<accession>A0AA39VRB8</accession>
<keyword evidence="1" id="KW-0175">Coiled coil</keyword>
<dbReference type="EMBL" id="JAUESC010000004">
    <property type="protein sequence ID" value="KAK0595614.1"/>
    <property type="molecule type" value="Genomic_DNA"/>
</dbReference>
<dbReference type="PROSITE" id="PS51840">
    <property type="entry name" value="C2_NT"/>
    <property type="match status" value="1"/>
</dbReference>
<feature type="domain" description="C2 NT-type" evidence="3">
    <location>
        <begin position="49"/>
        <end position="184"/>
    </location>
</feature>
<keyword evidence="5" id="KW-1185">Reference proteome</keyword>
<organism evidence="4 5">
    <name type="scientific">Acer saccharum</name>
    <name type="common">Sugar maple</name>
    <dbReference type="NCBI Taxonomy" id="4024"/>
    <lineage>
        <taxon>Eukaryota</taxon>
        <taxon>Viridiplantae</taxon>
        <taxon>Streptophyta</taxon>
        <taxon>Embryophyta</taxon>
        <taxon>Tracheophyta</taxon>
        <taxon>Spermatophyta</taxon>
        <taxon>Magnoliopsida</taxon>
        <taxon>eudicotyledons</taxon>
        <taxon>Gunneridae</taxon>
        <taxon>Pentapetalae</taxon>
        <taxon>rosids</taxon>
        <taxon>malvids</taxon>
        <taxon>Sapindales</taxon>
        <taxon>Sapindaceae</taxon>
        <taxon>Hippocastanoideae</taxon>
        <taxon>Acereae</taxon>
        <taxon>Acer</taxon>
    </lineage>
</organism>
<evidence type="ECO:0000259" key="3">
    <source>
        <dbReference type="PROSITE" id="PS51840"/>
    </source>
</evidence>
<gene>
    <name evidence="4" type="ORF">LWI29_008385</name>
</gene>
<feature type="compositionally biased region" description="Polar residues" evidence="2">
    <location>
        <begin position="301"/>
        <end position="321"/>
    </location>
</feature>
<evidence type="ECO:0000256" key="1">
    <source>
        <dbReference type="SAM" id="Coils"/>
    </source>
</evidence>
<feature type="coiled-coil region" evidence="1">
    <location>
        <begin position="972"/>
        <end position="1013"/>
    </location>
</feature>